<feature type="domain" description="Helicase ATP-binding" evidence="13">
    <location>
        <begin position="39"/>
        <end position="222"/>
    </location>
</feature>
<dbReference type="Pfam" id="PF00271">
    <property type="entry name" value="Helicase_C"/>
    <property type="match status" value="1"/>
</dbReference>
<evidence type="ECO:0000313" key="17">
    <source>
        <dbReference type="EnsemblMetazoa" id="BGLB007882-PE"/>
    </source>
</evidence>
<feature type="compositionally biased region" description="Basic residues" evidence="12">
    <location>
        <begin position="520"/>
        <end position="540"/>
    </location>
</feature>
<organism evidence="16 18">
    <name type="scientific">Biomphalaria glabrata</name>
    <name type="common">Bloodfluke planorb</name>
    <name type="synonym">Freshwater snail</name>
    <dbReference type="NCBI Taxonomy" id="6526"/>
    <lineage>
        <taxon>Eukaryota</taxon>
        <taxon>Metazoa</taxon>
        <taxon>Spiralia</taxon>
        <taxon>Lophotrochozoa</taxon>
        <taxon>Mollusca</taxon>
        <taxon>Gastropoda</taxon>
        <taxon>Heterobranchia</taxon>
        <taxon>Euthyneura</taxon>
        <taxon>Panpulmonata</taxon>
        <taxon>Hygrophila</taxon>
        <taxon>Lymnaeoidea</taxon>
        <taxon>Planorbidae</taxon>
        <taxon>Biomphalaria</taxon>
    </lineage>
</organism>
<evidence type="ECO:0000313" key="16">
    <source>
        <dbReference type="EnsemblMetazoa" id="BGLB007882-PB"/>
    </source>
</evidence>
<dbReference type="PANTHER" id="PTHR24031">
    <property type="entry name" value="RNA HELICASE"/>
    <property type="match status" value="1"/>
</dbReference>
<dbReference type="CDD" id="cd18787">
    <property type="entry name" value="SF2_C_DEAD"/>
    <property type="match status" value="1"/>
</dbReference>
<feature type="region of interest" description="Disordered" evidence="12">
    <location>
        <begin position="520"/>
        <end position="556"/>
    </location>
</feature>
<dbReference type="InterPro" id="IPR025313">
    <property type="entry name" value="SPB4-like_CTE"/>
</dbReference>
<dbReference type="InterPro" id="IPR027417">
    <property type="entry name" value="P-loop_NTPase"/>
</dbReference>
<keyword evidence="4 10" id="KW-0067">ATP-binding</keyword>
<comment type="similarity">
    <text evidence="7">Belongs to the DEAD box helicase family. DDX55/SPB4 subfamily.</text>
</comment>
<keyword evidence="3 10" id="KW-0347">Helicase</keyword>
<dbReference type="PROSITE" id="PS51195">
    <property type="entry name" value="Q_MOTIF"/>
    <property type="match status" value="1"/>
</dbReference>
<keyword evidence="2 10" id="KW-0378">Hydrolase</keyword>
<dbReference type="GO" id="GO:0005524">
    <property type="term" value="F:ATP binding"/>
    <property type="evidence" value="ECO:0007669"/>
    <property type="project" value="UniProtKB-UniRule"/>
</dbReference>
<dbReference type="FunFam" id="3.40.50.300:FF:000877">
    <property type="entry name" value="RNA helicase"/>
    <property type="match status" value="1"/>
</dbReference>
<evidence type="ECO:0000256" key="4">
    <source>
        <dbReference type="ARBA" id="ARBA00022840"/>
    </source>
</evidence>
<evidence type="ECO:0000259" key="13">
    <source>
        <dbReference type="PROSITE" id="PS51192"/>
    </source>
</evidence>
<dbReference type="SMART" id="SM01178">
    <property type="entry name" value="DUF4217"/>
    <property type="match status" value="1"/>
</dbReference>
<evidence type="ECO:0000313" key="18">
    <source>
        <dbReference type="Proteomes" id="UP000076420"/>
    </source>
</evidence>
<feature type="short sequence motif" description="Q motif" evidence="9">
    <location>
        <begin position="8"/>
        <end position="36"/>
    </location>
</feature>
<evidence type="ECO:0000256" key="7">
    <source>
        <dbReference type="ARBA" id="ARBA00038002"/>
    </source>
</evidence>
<dbReference type="SUPFAM" id="SSF52540">
    <property type="entry name" value="P-loop containing nucleoside triphosphate hydrolases"/>
    <property type="match status" value="1"/>
</dbReference>
<evidence type="ECO:0000256" key="10">
    <source>
        <dbReference type="RuleBase" id="RU000492"/>
    </source>
</evidence>
<evidence type="ECO:0000256" key="9">
    <source>
        <dbReference type="PROSITE-ProRule" id="PRU00552"/>
    </source>
</evidence>
<dbReference type="InterPro" id="IPR000629">
    <property type="entry name" value="RNA-helicase_DEAD-box_CS"/>
</dbReference>
<evidence type="ECO:0000259" key="14">
    <source>
        <dbReference type="PROSITE" id="PS51194"/>
    </source>
</evidence>
<sequence>MKKMDQSWESLQNVLDKEILNAVNDLKFLKMTPVQAATIPHFVSNKDVAVEAITGSGKTLAFVVPVMQMLHVREIPLKKQEIGAIILTPTRELAFQINEVVEHFTKFLTNFSSCLFIGGEKTVADINKFMTDGGNIIIATPGRLEDLFQRKENGFNLAASVKSLEVLVLDEADRLLDMGFETSINTILSYLPKLRRTGLFSATQTDEVQNLIRAGLRNPLQIKVKEKPSLSGSSQKTPMMLKNYYMLVEADEKFSQLVHFLQHHKKEKIMIFFSTCACVDYFSKCLQQILKKMQILMIHSKLKSKRNRVFETFRQMNNGILICTDVMARGVDIPEVHWVIQFDPPSSASAFVHRCGRTARIGHEGNALVFLLPSEDAYIKFIEINQKVPLQQMDKSNNVSEMCTRLQTFAINDRAIYQKGLRAFVSYIQSYAKHECNMILRMKDLDFSRMATGFGLLHVPKMPELKGKCLSGFQSIEVDVSTIPYKDKAREKLRLEKLQAGESLKKVKIVPHKPVAWSKNKLKKEKKKLKKEGKNHKAEKRKHDTNDNKLEDEDDDEFDNDIRLIKKLKKGKITQEEFDKDFACENNEDFKDSNETQD</sequence>
<evidence type="ECO:0000256" key="12">
    <source>
        <dbReference type="SAM" id="MobiDB-lite"/>
    </source>
</evidence>
<dbReference type="EnsemblMetazoa" id="BGLB007882-RF">
    <property type="protein sequence ID" value="BGLB007882-PF"/>
    <property type="gene ID" value="BGLB007882"/>
</dbReference>
<dbReference type="PROSITE" id="PS00039">
    <property type="entry name" value="DEAD_ATP_HELICASE"/>
    <property type="match status" value="1"/>
</dbReference>
<dbReference type="InterPro" id="IPR014014">
    <property type="entry name" value="RNA_helicase_DEAD_Q_motif"/>
</dbReference>
<comment type="catalytic activity">
    <reaction evidence="8 11">
        <text>ATP + H2O = ADP + phosphate + H(+)</text>
        <dbReference type="Rhea" id="RHEA:13065"/>
        <dbReference type="ChEBI" id="CHEBI:15377"/>
        <dbReference type="ChEBI" id="CHEBI:15378"/>
        <dbReference type="ChEBI" id="CHEBI:30616"/>
        <dbReference type="ChEBI" id="CHEBI:43474"/>
        <dbReference type="ChEBI" id="CHEBI:456216"/>
        <dbReference type="EC" id="3.6.4.13"/>
    </reaction>
</comment>
<dbReference type="EnsemblMetazoa" id="BGLB007882-RB">
    <property type="protein sequence ID" value="BGLB007882-PB"/>
    <property type="gene ID" value="BGLB007882"/>
</dbReference>
<dbReference type="Pfam" id="PF13959">
    <property type="entry name" value="CTE_SPB4"/>
    <property type="match status" value="1"/>
</dbReference>
<reference evidence="17" key="2">
    <citation type="submission" date="2013-03" db="EMBL/GenBank/DDBJ databases">
        <title>Sequence assembly of the Biomphalaria glabrata genome version 4.3.</title>
        <authorList>
            <person name="Warren W."/>
            <person name="Wilson R.K."/>
            <person name="Hillier L.W."/>
            <person name="Minx P."/>
        </authorList>
    </citation>
    <scope>NUCLEOTIDE SEQUENCE</scope>
    <source>
        <strain evidence="17">BB02</strain>
    </source>
</reference>
<dbReference type="SMART" id="SM00490">
    <property type="entry name" value="HELICc"/>
    <property type="match status" value="1"/>
</dbReference>
<evidence type="ECO:0000256" key="3">
    <source>
        <dbReference type="ARBA" id="ARBA00022806"/>
    </source>
</evidence>
<feature type="domain" description="Helicase C-terminal" evidence="14">
    <location>
        <begin position="253"/>
        <end position="410"/>
    </location>
</feature>
<dbReference type="VEuPathDB" id="VectorBase:BGLB007882"/>
<dbReference type="SMART" id="SM00487">
    <property type="entry name" value="DEXDc"/>
    <property type="match status" value="1"/>
</dbReference>
<dbReference type="FunFam" id="3.40.50.300:FF:001022">
    <property type="entry name" value="RNA helicase"/>
    <property type="match status" value="1"/>
</dbReference>
<keyword evidence="6" id="KW-0175">Coiled coil</keyword>
<dbReference type="EnsemblMetazoa" id="BGLB007882-RG">
    <property type="protein sequence ID" value="BGLB007882-PG"/>
    <property type="gene ID" value="BGLB007882"/>
</dbReference>
<dbReference type="GO" id="GO:0003724">
    <property type="term" value="F:RNA helicase activity"/>
    <property type="evidence" value="ECO:0007669"/>
    <property type="project" value="UniProtKB-EC"/>
</dbReference>
<protein>
    <recommendedName>
        <fullName evidence="11">ATP-dependent RNA helicase</fullName>
        <ecNumber evidence="11">3.6.4.13</ecNumber>
    </recommendedName>
</protein>
<evidence type="ECO:0000256" key="5">
    <source>
        <dbReference type="ARBA" id="ARBA00022884"/>
    </source>
</evidence>
<evidence type="ECO:0000256" key="2">
    <source>
        <dbReference type="ARBA" id="ARBA00022801"/>
    </source>
</evidence>
<dbReference type="RefSeq" id="XP_013082411.2">
    <property type="nucleotide sequence ID" value="XM_013226957.2"/>
</dbReference>
<dbReference type="VEuPathDB" id="VectorBase:BGLAX_029669"/>
<dbReference type="InterPro" id="IPR056330">
    <property type="entry name" value="CTT_SPB4"/>
</dbReference>
<dbReference type="EnsemblMetazoa" id="BGLB007882-RD">
    <property type="protein sequence ID" value="BGLB007882-PD"/>
    <property type="gene ID" value="BGLB007882"/>
</dbReference>
<dbReference type="KEGG" id="bgt:106067722"/>
<feature type="domain" description="DEAD-box RNA helicase Q" evidence="15">
    <location>
        <begin position="8"/>
        <end position="36"/>
    </location>
</feature>
<dbReference type="InterPro" id="IPR014001">
    <property type="entry name" value="Helicase_ATP-bd"/>
</dbReference>
<dbReference type="Pfam" id="PF23681">
    <property type="entry name" value="CTT_SPB4"/>
    <property type="match status" value="1"/>
</dbReference>
<dbReference type="InterPro" id="IPR011545">
    <property type="entry name" value="DEAD/DEAH_box_helicase_dom"/>
</dbReference>
<name>A0A2C9JTK2_BIOGL</name>
<evidence type="ECO:0000256" key="8">
    <source>
        <dbReference type="ARBA" id="ARBA00047984"/>
    </source>
</evidence>
<comment type="function">
    <text evidence="11">RNA helicase.</text>
</comment>
<comment type="domain">
    <text evidence="11">The Q motif is unique to and characteristic of the DEAD box family of RNA helicases and controls ATP binding and hydrolysis.</text>
</comment>
<dbReference type="EnsemblMetazoa" id="BGLB007882-RE">
    <property type="protein sequence ID" value="BGLB007882-PE"/>
    <property type="gene ID" value="BGLB007882"/>
</dbReference>
<dbReference type="GO" id="GO:0016787">
    <property type="term" value="F:hydrolase activity"/>
    <property type="evidence" value="ECO:0007669"/>
    <property type="project" value="UniProtKB-KW"/>
</dbReference>
<dbReference type="RefSeq" id="XP_013082413.2">
    <property type="nucleotide sequence ID" value="XM_013226959.2"/>
</dbReference>
<gene>
    <name evidence="16" type="primary">106067722</name>
</gene>
<dbReference type="EC" id="3.6.4.13" evidence="11"/>
<dbReference type="PROSITE" id="PS51192">
    <property type="entry name" value="HELICASE_ATP_BIND_1"/>
    <property type="match status" value="1"/>
</dbReference>
<dbReference type="CDD" id="cd17960">
    <property type="entry name" value="DEADc_DDX55"/>
    <property type="match status" value="1"/>
</dbReference>
<evidence type="ECO:0000259" key="15">
    <source>
        <dbReference type="PROSITE" id="PS51195"/>
    </source>
</evidence>
<evidence type="ECO:0000256" key="6">
    <source>
        <dbReference type="ARBA" id="ARBA00023054"/>
    </source>
</evidence>
<evidence type="ECO:0000256" key="11">
    <source>
        <dbReference type="RuleBase" id="RU365068"/>
    </source>
</evidence>
<evidence type="ECO:0000256" key="1">
    <source>
        <dbReference type="ARBA" id="ARBA00022741"/>
    </source>
</evidence>
<dbReference type="GO" id="GO:0003723">
    <property type="term" value="F:RNA binding"/>
    <property type="evidence" value="ECO:0007669"/>
    <property type="project" value="UniProtKB-UniRule"/>
</dbReference>
<proteinExistence type="inferred from homology"/>
<dbReference type="OrthoDB" id="7396459at2759"/>
<dbReference type="Proteomes" id="UP000076420">
    <property type="component" value="Unassembled WGS sequence"/>
</dbReference>
<reference evidence="16" key="3">
    <citation type="submission" date="2020-05" db="UniProtKB">
        <authorList>
            <consortium name="EnsemblMetazoa"/>
        </authorList>
    </citation>
    <scope>IDENTIFICATION</scope>
    <source>
        <strain evidence="16">BB02</strain>
    </source>
</reference>
<dbReference type="PROSITE" id="PS51194">
    <property type="entry name" value="HELICASE_CTER"/>
    <property type="match status" value="1"/>
</dbReference>
<dbReference type="EnsemblMetazoa" id="BGLB007882-RC">
    <property type="protein sequence ID" value="BGLB007882-PC"/>
    <property type="gene ID" value="BGLB007882"/>
</dbReference>
<dbReference type="STRING" id="6526.A0A2C9JTK2"/>
<dbReference type="Gene3D" id="3.40.50.300">
    <property type="entry name" value="P-loop containing nucleotide triphosphate hydrolases"/>
    <property type="match status" value="2"/>
</dbReference>
<keyword evidence="1 10" id="KW-0547">Nucleotide-binding</keyword>
<reference evidence="17" key="1">
    <citation type="journal article" date="2004" name="J. Parasitol.">
        <title>The mitochondrial genome of Biomphalaria glabrata (Gastropoda: Basommatophora), intermediate host of Schistosoma mansoni.</title>
        <authorList>
            <person name="DeJong R.J."/>
            <person name="Emery A.M."/>
            <person name="Adema C.M."/>
        </authorList>
    </citation>
    <scope>NUCLEOTIDE SEQUENCE</scope>
    <source>
        <strain evidence="17">BB02</strain>
    </source>
</reference>
<keyword evidence="5 11" id="KW-0694">RNA-binding</keyword>
<accession>A0A2C9JTK2</accession>
<dbReference type="Pfam" id="PF00270">
    <property type="entry name" value="DEAD"/>
    <property type="match status" value="1"/>
</dbReference>
<dbReference type="RefSeq" id="XP_013082410.2">
    <property type="nucleotide sequence ID" value="XM_013226956.2"/>
</dbReference>
<dbReference type="InterPro" id="IPR001650">
    <property type="entry name" value="Helicase_C-like"/>
</dbReference>
<dbReference type="RefSeq" id="XP_013082414.2">
    <property type="nucleotide sequence ID" value="XM_013226960.2"/>
</dbReference>
<dbReference type="AlphaFoldDB" id="A0A2C9JTK2"/>